<dbReference type="InParanoid" id="M4C335"/>
<evidence type="ECO:0000313" key="1">
    <source>
        <dbReference type="EnsemblProtists" id="HpaP813502"/>
    </source>
</evidence>
<reference evidence="2" key="1">
    <citation type="journal article" date="2010" name="Science">
        <title>Signatures of adaptation to obligate biotrophy in the Hyaloperonospora arabidopsidis genome.</title>
        <authorList>
            <person name="Baxter L."/>
            <person name="Tripathy S."/>
            <person name="Ishaque N."/>
            <person name="Boot N."/>
            <person name="Cabral A."/>
            <person name="Kemen E."/>
            <person name="Thines M."/>
            <person name="Ah-Fong A."/>
            <person name="Anderson R."/>
            <person name="Badejoko W."/>
            <person name="Bittner-Eddy P."/>
            <person name="Boore J.L."/>
            <person name="Chibucos M.C."/>
            <person name="Coates M."/>
            <person name="Dehal P."/>
            <person name="Delehaunty K."/>
            <person name="Dong S."/>
            <person name="Downton P."/>
            <person name="Dumas B."/>
            <person name="Fabro G."/>
            <person name="Fronick C."/>
            <person name="Fuerstenberg S.I."/>
            <person name="Fulton L."/>
            <person name="Gaulin E."/>
            <person name="Govers F."/>
            <person name="Hughes L."/>
            <person name="Humphray S."/>
            <person name="Jiang R.H."/>
            <person name="Judelson H."/>
            <person name="Kamoun S."/>
            <person name="Kyung K."/>
            <person name="Meijer H."/>
            <person name="Minx P."/>
            <person name="Morris P."/>
            <person name="Nelson J."/>
            <person name="Phuntumart V."/>
            <person name="Qutob D."/>
            <person name="Rehmany A."/>
            <person name="Rougon-Cardoso A."/>
            <person name="Ryden P."/>
            <person name="Torto-Alalibo T."/>
            <person name="Studholme D."/>
            <person name="Wang Y."/>
            <person name="Win J."/>
            <person name="Wood J."/>
            <person name="Clifton S.W."/>
            <person name="Rogers J."/>
            <person name="Van den Ackerveken G."/>
            <person name="Jones J.D."/>
            <person name="McDowell J.M."/>
            <person name="Beynon J."/>
            <person name="Tyler B.M."/>
        </authorList>
    </citation>
    <scope>NUCLEOTIDE SEQUENCE [LARGE SCALE GENOMIC DNA]</scope>
    <source>
        <strain evidence="2">Emoy2</strain>
    </source>
</reference>
<evidence type="ECO:0000313" key="2">
    <source>
        <dbReference type="Proteomes" id="UP000011713"/>
    </source>
</evidence>
<sequence length="160" mass="18360">MEHLLMFGLEITKTGADSRVHGHKPSVVRAVLCLFCMHLGRDAVELDDGSKRQRTQNTNYFTAAFRKENFTLLVKLQHPADFEMYSSLGSEEKKSFFNVKNHTQDSIHRYVQAAQTVLNIPVFKAIVKIIIGEIFLRLKLDEDGEEMEPITKTNAFKLFK</sequence>
<dbReference type="PANTHER" id="PTHR37067:SF3">
    <property type="entry name" value="PX DOMAIN-CONTAINING PROTEIN"/>
    <property type="match status" value="1"/>
</dbReference>
<dbReference type="Proteomes" id="UP000011713">
    <property type="component" value="Unassembled WGS sequence"/>
</dbReference>
<dbReference type="HOGENOM" id="CLU_1655536_0_0_1"/>
<protein>
    <submittedName>
        <fullName evidence="1">Uncharacterized protein</fullName>
    </submittedName>
</protein>
<dbReference type="STRING" id="559515.M4C335"/>
<dbReference type="PANTHER" id="PTHR37067">
    <property type="entry name" value="PX DOMAIN-CONTAINING PROTEIN"/>
    <property type="match status" value="1"/>
</dbReference>
<reference evidence="1" key="2">
    <citation type="submission" date="2015-06" db="UniProtKB">
        <authorList>
            <consortium name="EnsemblProtists"/>
        </authorList>
    </citation>
    <scope>IDENTIFICATION</scope>
    <source>
        <strain evidence="1">Emoy2</strain>
    </source>
</reference>
<organism evidence="1 2">
    <name type="scientific">Hyaloperonospora arabidopsidis (strain Emoy2)</name>
    <name type="common">Downy mildew agent</name>
    <name type="synonym">Peronospora arabidopsidis</name>
    <dbReference type="NCBI Taxonomy" id="559515"/>
    <lineage>
        <taxon>Eukaryota</taxon>
        <taxon>Sar</taxon>
        <taxon>Stramenopiles</taxon>
        <taxon>Oomycota</taxon>
        <taxon>Peronosporomycetes</taxon>
        <taxon>Peronosporales</taxon>
        <taxon>Peronosporaceae</taxon>
        <taxon>Hyaloperonospora</taxon>
    </lineage>
</organism>
<keyword evidence="2" id="KW-1185">Reference proteome</keyword>
<proteinExistence type="predicted"/>
<dbReference type="EMBL" id="ABWE02002581">
    <property type="status" value="NOT_ANNOTATED_CDS"/>
    <property type="molecule type" value="Genomic_DNA"/>
</dbReference>
<dbReference type="AlphaFoldDB" id="M4C335"/>
<name>M4C335_HYAAE</name>
<dbReference type="EnsemblProtists" id="HpaT813502">
    <property type="protein sequence ID" value="HpaP813502"/>
    <property type="gene ID" value="HpaG813502"/>
</dbReference>
<dbReference type="VEuPathDB" id="FungiDB:HpaG813502"/>
<accession>M4C335</accession>